<name>A0A6J5NRB3_9CAUD</name>
<accession>A0A6J5NRB3</accession>
<evidence type="ECO:0000313" key="1">
    <source>
        <dbReference type="EMBL" id="CAB4161312.1"/>
    </source>
</evidence>
<sequence>MKLIGCDPIAVEEGVKALSKSAILDEIAANYINRDIVQRLADDLEVVSFYHIVRERATYEPLLIPITMDESNRSEYCEAANTILRWIDNKTTIGDILNESFGRYMPFYAKWLRDIIWKHNDYDDIRKKPEPISYALTARKADQCDY</sequence>
<proteinExistence type="predicted"/>
<reference evidence="1" key="1">
    <citation type="submission" date="2020-04" db="EMBL/GenBank/DDBJ databases">
        <authorList>
            <person name="Chiriac C."/>
            <person name="Salcher M."/>
            <person name="Ghai R."/>
            <person name="Kavagutti S V."/>
        </authorList>
    </citation>
    <scope>NUCLEOTIDE SEQUENCE</scope>
</reference>
<gene>
    <name evidence="1" type="ORF">UFOVP731_44</name>
</gene>
<dbReference type="EMBL" id="LR796705">
    <property type="protein sequence ID" value="CAB4161312.1"/>
    <property type="molecule type" value="Genomic_DNA"/>
</dbReference>
<organism evidence="1">
    <name type="scientific">uncultured Caudovirales phage</name>
    <dbReference type="NCBI Taxonomy" id="2100421"/>
    <lineage>
        <taxon>Viruses</taxon>
        <taxon>Duplodnaviria</taxon>
        <taxon>Heunggongvirae</taxon>
        <taxon>Uroviricota</taxon>
        <taxon>Caudoviricetes</taxon>
        <taxon>Peduoviridae</taxon>
        <taxon>Maltschvirus</taxon>
        <taxon>Maltschvirus maltsch</taxon>
    </lineage>
</organism>
<protein>
    <submittedName>
        <fullName evidence="1">Uncharacterized protein</fullName>
    </submittedName>
</protein>